<dbReference type="Proteomes" id="UP000078541">
    <property type="component" value="Unassembled WGS sequence"/>
</dbReference>
<evidence type="ECO:0000313" key="2">
    <source>
        <dbReference type="Proteomes" id="UP000078541"/>
    </source>
</evidence>
<keyword evidence="2" id="KW-1185">Reference proteome</keyword>
<evidence type="ECO:0000313" key="1">
    <source>
        <dbReference type="EMBL" id="KYN37210.1"/>
    </source>
</evidence>
<accession>A0A195F9D2</accession>
<name>A0A195F9D2_9HYME</name>
<reference evidence="1 2" key="1">
    <citation type="submission" date="2016-03" db="EMBL/GenBank/DDBJ databases">
        <title>Trachymyrmex septentrionalis WGS genome.</title>
        <authorList>
            <person name="Nygaard S."/>
            <person name="Hu H."/>
            <person name="Boomsma J."/>
            <person name="Zhang G."/>
        </authorList>
    </citation>
    <scope>NUCLEOTIDE SEQUENCE [LARGE SCALE GENOMIC DNA]</scope>
    <source>
        <strain evidence="1">Tsep2-gDNA-1</strain>
        <tissue evidence="1">Whole body</tissue>
    </source>
</reference>
<dbReference type="AlphaFoldDB" id="A0A195F9D2"/>
<gene>
    <name evidence="1" type="ORF">ALC56_09001</name>
</gene>
<organism evidence="1 2">
    <name type="scientific">Trachymyrmex septentrionalis</name>
    <dbReference type="NCBI Taxonomy" id="34720"/>
    <lineage>
        <taxon>Eukaryota</taxon>
        <taxon>Metazoa</taxon>
        <taxon>Ecdysozoa</taxon>
        <taxon>Arthropoda</taxon>
        <taxon>Hexapoda</taxon>
        <taxon>Insecta</taxon>
        <taxon>Pterygota</taxon>
        <taxon>Neoptera</taxon>
        <taxon>Endopterygota</taxon>
        <taxon>Hymenoptera</taxon>
        <taxon>Apocrita</taxon>
        <taxon>Aculeata</taxon>
        <taxon>Formicoidea</taxon>
        <taxon>Formicidae</taxon>
        <taxon>Myrmicinae</taxon>
        <taxon>Trachymyrmex</taxon>
    </lineage>
</organism>
<protein>
    <submittedName>
        <fullName evidence="1">Uncharacterized protein</fullName>
    </submittedName>
</protein>
<sequence length="325" mass="36678">ADLLFLFTASVSIGRPEKTVGTGHGVDDSSTTRRYPLNFFPLRHRIVNIITVRRGGNLDRLTAVMLEMVELKETDWPPRRFTEEPLNRDNAFIIAALSFILYAKTIETFTVDQKPSRRHISRSLIDQMIGISILMRGQFRELLDSFYHSSGCRFPSPLPPSWYGRVELHDVDNDITRISLANVLSCSCPVKSLIRLKMLAGIGKILVEFVLFSFRHCLSARSNKSLRVTVQRPQVSANTSCSVSTIVCRTKWGIQSGCDDGLHDGRTGGQHDAPTAWRSYLSQSVSLSRVLRTSLIKTEDRQPRMFQKYLQNGMGETMVLATRKA</sequence>
<dbReference type="EMBL" id="KQ981727">
    <property type="protein sequence ID" value="KYN37210.1"/>
    <property type="molecule type" value="Genomic_DNA"/>
</dbReference>
<dbReference type="STRING" id="34720.A0A195F9D2"/>
<proteinExistence type="predicted"/>
<feature type="non-terminal residue" evidence="1">
    <location>
        <position position="1"/>
    </location>
</feature>